<gene>
    <name evidence="2" type="ORF">KVT40_006389</name>
</gene>
<keyword evidence="1" id="KW-0812">Transmembrane</keyword>
<feature type="transmembrane region" description="Helical" evidence="1">
    <location>
        <begin position="204"/>
        <end position="227"/>
    </location>
</feature>
<feature type="transmembrane region" description="Helical" evidence="1">
    <location>
        <begin position="239"/>
        <end position="264"/>
    </location>
</feature>
<feature type="transmembrane region" description="Helical" evidence="1">
    <location>
        <begin position="12"/>
        <end position="30"/>
    </location>
</feature>
<dbReference type="EMBL" id="JAESVG020000007">
    <property type="protein sequence ID" value="KAG8625988.1"/>
    <property type="molecule type" value="Genomic_DNA"/>
</dbReference>
<comment type="caution">
    <text evidence="2">The sequence shown here is derived from an EMBL/GenBank/DDBJ whole genome shotgun (WGS) entry which is preliminary data.</text>
</comment>
<evidence type="ECO:0000256" key="1">
    <source>
        <dbReference type="SAM" id="Phobius"/>
    </source>
</evidence>
<keyword evidence="3" id="KW-1185">Reference proteome</keyword>
<evidence type="ECO:0000313" key="3">
    <source>
        <dbReference type="Proteomes" id="UP000809789"/>
    </source>
</evidence>
<feature type="transmembrane region" description="Helical" evidence="1">
    <location>
        <begin position="51"/>
        <end position="75"/>
    </location>
</feature>
<dbReference type="InterPro" id="IPR052337">
    <property type="entry name" value="SAT4-like"/>
</dbReference>
<keyword evidence="1" id="KW-1133">Transmembrane helix</keyword>
<evidence type="ECO:0000313" key="2">
    <source>
        <dbReference type="EMBL" id="KAG8625988.1"/>
    </source>
</evidence>
<dbReference type="PANTHER" id="PTHR33048:SF47">
    <property type="entry name" value="INTEGRAL MEMBRANE PROTEIN-RELATED"/>
    <property type="match status" value="1"/>
</dbReference>
<protein>
    <submittedName>
        <fullName evidence="2">Uncharacterized protein</fullName>
    </submittedName>
</protein>
<dbReference type="Proteomes" id="UP000809789">
    <property type="component" value="Unassembled WGS sequence"/>
</dbReference>
<dbReference type="PANTHER" id="PTHR33048">
    <property type="entry name" value="PTH11-LIKE INTEGRAL MEMBRANE PROTEIN (AFU_ORTHOLOGUE AFUA_5G11245)"/>
    <property type="match status" value="1"/>
</dbReference>
<proteinExistence type="predicted"/>
<name>A0A8K0L575_9PEZI</name>
<dbReference type="AlphaFoldDB" id="A0A8K0L575"/>
<organism evidence="2 3">
    <name type="scientific">Elsinoe batatas</name>
    <dbReference type="NCBI Taxonomy" id="2601811"/>
    <lineage>
        <taxon>Eukaryota</taxon>
        <taxon>Fungi</taxon>
        <taxon>Dikarya</taxon>
        <taxon>Ascomycota</taxon>
        <taxon>Pezizomycotina</taxon>
        <taxon>Dothideomycetes</taxon>
        <taxon>Dothideomycetidae</taxon>
        <taxon>Myriangiales</taxon>
        <taxon>Elsinoaceae</taxon>
        <taxon>Elsinoe</taxon>
    </lineage>
</organism>
<keyword evidence="1" id="KW-0472">Membrane</keyword>
<dbReference type="OrthoDB" id="3938852at2759"/>
<feature type="transmembrane region" description="Helical" evidence="1">
    <location>
        <begin position="125"/>
        <end position="151"/>
    </location>
</feature>
<feature type="transmembrane region" description="Helical" evidence="1">
    <location>
        <begin position="95"/>
        <end position="113"/>
    </location>
</feature>
<accession>A0A8K0L575</accession>
<reference evidence="2" key="1">
    <citation type="submission" date="2021-07" db="EMBL/GenBank/DDBJ databases">
        <title>Elsinoe batatas strain:CRI-CJ2 Genome sequencing and assembly.</title>
        <authorList>
            <person name="Huang L."/>
        </authorList>
    </citation>
    <scope>NUCLEOTIDE SEQUENCE</scope>
    <source>
        <strain evidence="2">CRI-CJ2</strain>
    </source>
</reference>
<sequence>MSAQSQTLLTTLSLLPPLLITILTLVLLFTSHRLYLRLTTTRLFRHEITHLLTLTLFTVSTSLLLLLSSTLHSYLATNSPVLSTTQTTSLVRWSVVSYALSASTGKISLFAPLPKAAHGLVKPGLNSLLALHAVGTIVFLGLTLFPCGATLAVSLTATCDAGRLSGYADMVWSGVNAVVGVVGLLVSVSDLVQADVKGQVKLLAVVPVGLGAVAVAASFVRVVVVSLPMAGGDGMGRGVMLGLVAAVEIGLGLVAGCLSVWGPVVEAWFVPRERDVFDEAEHGKVEVLESRPVTRPGRDQAREARRDGRAREVEVKGAREVKKGDIKAWSDAVGKERKRNGVYVAAVELDESMSPMGSPEVVHSIWKS</sequence>
<feature type="transmembrane region" description="Helical" evidence="1">
    <location>
        <begin position="171"/>
        <end position="192"/>
    </location>
</feature>